<protein>
    <recommendedName>
        <fullName evidence="3">dTDP-6-deoxy-L-hexose 3-O-methyltransferase</fullName>
    </recommendedName>
</protein>
<evidence type="ECO:0000313" key="2">
    <source>
        <dbReference type="Proteomes" id="UP001524499"/>
    </source>
</evidence>
<organism evidence="1 2">
    <name type="scientific">Methylomonas subterranea</name>
    <dbReference type="NCBI Taxonomy" id="2952225"/>
    <lineage>
        <taxon>Bacteria</taxon>
        <taxon>Pseudomonadati</taxon>
        <taxon>Pseudomonadota</taxon>
        <taxon>Gammaproteobacteria</taxon>
        <taxon>Methylococcales</taxon>
        <taxon>Methylococcaceae</taxon>
        <taxon>Methylomonas</taxon>
    </lineage>
</organism>
<evidence type="ECO:0000313" key="1">
    <source>
        <dbReference type="EMBL" id="MCQ8103074.1"/>
    </source>
</evidence>
<keyword evidence="2" id="KW-1185">Reference proteome</keyword>
<sequence length="256" mass="29445">MDQSDKKNYLHPEQEFFENIEEYFQSSSSSYGQKMHAFPRFVPRQAISYFLARNEIFKNIISIHGSIMDFGVYRGSSLFTWHQLSAIYEPYNHVRRIIGFDSFAGFSELDENDFGEDGKKFDLKRPGAMEFQDGQRELERGIALCDLNRPLGHVARAQIEEGVLPDSVERYLGAHQETIVAMANFGLGLYMPTKKILQIIKPRLQRGSILVFEELNQAMWPGETKALIEVFGAENVRLHRIPYCPHISWMQVGGTD</sequence>
<dbReference type="EMBL" id="JANIBJ010000004">
    <property type="protein sequence ID" value="MCQ8103074.1"/>
    <property type="molecule type" value="Genomic_DNA"/>
</dbReference>
<comment type="caution">
    <text evidence="1">The sequence shown here is derived from an EMBL/GenBank/DDBJ whole genome shotgun (WGS) entry which is preliminary data.</text>
</comment>
<evidence type="ECO:0008006" key="3">
    <source>
        <dbReference type="Google" id="ProtNLM"/>
    </source>
</evidence>
<proteinExistence type="predicted"/>
<dbReference type="Proteomes" id="UP001524499">
    <property type="component" value="Unassembled WGS sequence"/>
</dbReference>
<dbReference type="Gene3D" id="3.40.50.150">
    <property type="entry name" value="Vaccinia Virus protein VP39"/>
    <property type="match status" value="1"/>
</dbReference>
<dbReference type="RefSeq" id="WP_256600742.1">
    <property type="nucleotide sequence ID" value="NZ_JANIBJ010000004.1"/>
</dbReference>
<name>A0ABT1TCQ0_9GAMM</name>
<reference evidence="1 2" key="1">
    <citation type="submission" date="2022-07" db="EMBL/GenBank/DDBJ databases">
        <title>Methylomonas rivi sp. nov., Methylomonas rosea sp. nov., Methylomonas aureus sp. nov. and Methylomonas subterranea sp. nov., four novel methanotrophs isolated from a freshwater creek and the deep terrestrial subsurface.</title>
        <authorList>
            <person name="Abin C."/>
            <person name="Sankaranarayanan K."/>
            <person name="Garner C."/>
            <person name="Sindelar R."/>
            <person name="Kotary K."/>
            <person name="Garner R."/>
            <person name="Barclay S."/>
            <person name="Lawson P."/>
            <person name="Krumholz L."/>
        </authorList>
    </citation>
    <scope>NUCLEOTIDE SEQUENCE [LARGE SCALE GENOMIC DNA]</scope>
    <source>
        <strain evidence="1 2">SURF-2</strain>
    </source>
</reference>
<gene>
    <name evidence="1" type="ORF">NP590_03050</name>
</gene>
<accession>A0ABT1TCQ0</accession>
<dbReference type="InterPro" id="IPR029063">
    <property type="entry name" value="SAM-dependent_MTases_sf"/>
</dbReference>